<dbReference type="EMBL" id="OX459961">
    <property type="protein sequence ID" value="CAI9165940.1"/>
    <property type="molecule type" value="Genomic_DNA"/>
</dbReference>
<accession>A0ABN8YWF9</accession>
<proteinExistence type="predicted"/>
<feature type="region of interest" description="Disordered" evidence="1">
    <location>
        <begin position="133"/>
        <end position="258"/>
    </location>
</feature>
<feature type="compositionally biased region" description="Low complexity" evidence="1">
    <location>
        <begin position="191"/>
        <end position="202"/>
    </location>
</feature>
<dbReference type="Proteomes" id="UP001176941">
    <property type="component" value="Chromosome 25"/>
</dbReference>
<feature type="compositionally biased region" description="Basic and acidic residues" evidence="1">
    <location>
        <begin position="241"/>
        <end position="250"/>
    </location>
</feature>
<evidence type="ECO:0000256" key="1">
    <source>
        <dbReference type="SAM" id="MobiDB-lite"/>
    </source>
</evidence>
<evidence type="ECO:0000313" key="2">
    <source>
        <dbReference type="EMBL" id="CAI9165940.1"/>
    </source>
</evidence>
<feature type="compositionally biased region" description="Basic and acidic residues" evidence="1">
    <location>
        <begin position="66"/>
        <end position="81"/>
    </location>
</feature>
<name>A0ABN8YWF9_RANTA</name>
<sequence>MKPYRSAQDPGESARQTPGPCSHETPRTPRGRETPCLHTPTARPSRAQVHRPPAPPHRPPRLYDPSLRKRGDGGEGAEGRGRPTVRPPEGARGGVARRKDARGGAAVGEGSPARFTHRLDLLPARAPRRYPLRLSTARVSSRGSASSRDARGCGEVGASGGRAASGAETVGRMGRSHSPLPPRGHHRHGLGRLLSATEAAGPPTTPASRPPHHATPAGGVTAMLTNQRPHGGQEPGLKGGRGREGYKGGERGGGTSCD</sequence>
<keyword evidence="3" id="KW-1185">Reference proteome</keyword>
<feature type="region of interest" description="Disordered" evidence="1">
    <location>
        <begin position="1"/>
        <end position="112"/>
    </location>
</feature>
<reference evidence="2" key="1">
    <citation type="submission" date="2023-04" db="EMBL/GenBank/DDBJ databases">
        <authorList>
            <consortium name="ELIXIR-Norway"/>
        </authorList>
    </citation>
    <scope>NUCLEOTIDE SEQUENCE [LARGE SCALE GENOMIC DNA]</scope>
</reference>
<protein>
    <submittedName>
        <fullName evidence="2">Uncharacterized protein</fullName>
    </submittedName>
</protein>
<organism evidence="2 3">
    <name type="scientific">Rangifer tarandus platyrhynchus</name>
    <name type="common">Svalbard reindeer</name>
    <dbReference type="NCBI Taxonomy" id="3082113"/>
    <lineage>
        <taxon>Eukaryota</taxon>
        <taxon>Metazoa</taxon>
        <taxon>Chordata</taxon>
        <taxon>Craniata</taxon>
        <taxon>Vertebrata</taxon>
        <taxon>Euteleostomi</taxon>
        <taxon>Mammalia</taxon>
        <taxon>Eutheria</taxon>
        <taxon>Laurasiatheria</taxon>
        <taxon>Artiodactyla</taxon>
        <taxon>Ruminantia</taxon>
        <taxon>Pecora</taxon>
        <taxon>Cervidae</taxon>
        <taxon>Odocoileinae</taxon>
        <taxon>Rangifer</taxon>
    </lineage>
</organism>
<feature type="compositionally biased region" description="Basic and acidic residues" evidence="1">
    <location>
        <begin position="24"/>
        <end position="35"/>
    </location>
</feature>
<feature type="compositionally biased region" description="Low complexity" evidence="1">
    <location>
        <begin position="133"/>
        <end position="147"/>
    </location>
</feature>
<gene>
    <name evidence="2" type="ORF">MRATA1EN1_LOCUS14902</name>
</gene>
<evidence type="ECO:0000313" key="3">
    <source>
        <dbReference type="Proteomes" id="UP001176941"/>
    </source>
</evidence>